<organism evidence="2 3">
    <name type="scientific">Alphaspiravirus yamagawaense</name>
    <dbReference type="NCBI Taxonomy" id="1157339"/>
    <lineage>
        <taxon>Viruses</taxon>
        <taxon>Viruses incertae sedis</taxon>
        <taxon>Spiraviridae</taxon>
        <taxon>Alphaspiravirus</taxon>
    </lineage>
</organism>
<evidence type="ECO:0000313" key="3">
    <source>
        <dbReference type="Proteomes" id="UP000003929"/>
    </source>
</evidence>
<dbReference type="EMBL" id="HE681887">
    <property type="protein sequence ID" value="CCG27863.1"/>
    <property type="molecule type" value="Genomic_DNA"/>
</dbReference>
<evidence type="ECO:0000313" key="2">
    <source>
        <dbReference type="EMBL" id="CCG27863.1"/>
    </source>
</evidence>
<sequence length="51" mass="5412">MTGEPHLRGVCQNLSYNKNLSLVGSGNEKNNPPGLGGPKEKPSKGKWHTGP</sequence>
<dbReference type="RefSeq" id="YP_009666095.1">
    <property type="nucleotide sequence ID" value="NC_043427.1"/>
</dbReference>
<dbReference type="Proteomes" id="UP000003929">
    <property type="component" value="Segment"/>
</dbReference>
<dbReference type="KEGG" id="vg:40526279"/>
<feature type="region of interest" description="Disordered" evidence="1">
    <location>
        <begin position="22"/>
        <end position="51"/>
    </location>
</feature>
<proteinExistence type="predicted"/>
<protein>
    <submittedName>
        <fullName evidence="2">Uncharacterized protein</fullName>
    </submittedName>
</protein>
<gene>
    <name evidence="2" type="primary">50-51</name>
</gene>
<keyword evidence="3" id="KW-1185">Reference proteome</keyword>
<evidence type="ECO:0000256" key="1">
    <source>
        <dbReference type="SAM" id="MobiDB-lite"/>
    </source>
</evidence>
<reference evidence="2 3" key="1">
    <citation type="journal article" date="2012" name="Proc. Natl. Acad. Sci. U.S.A.">
        <title>Archaeal virus with exceptional virion architecture and the largest single-stranded DNA genome.</title>
        <authorList>
            <person name="Mochizuki T."/>
            <person name="Krupovic M."/>
            <person name="Pehau-Arnaudet G."/>
            <person name="Sako Y."/>
            <person name="Forterre P."/>
            <person name="Prangishvili D."/>
        </authorList>
    </citation>
    <scope>NUCLEOTIDE SEQUENCE [LARGE SCALE GENOMIC DNA]</scope>
</reference>
<dbReference type="GeneID" id="40526279"/>
<name>J7Q331_9VIRU</name>
<accession>J7Q331</accession>